<keyword evidence="3" id="KW-1185">Reference proteome</keyword>
<evidence type="ECO:0000256" key="2">
    <source>
        <dbReference type="SAM" id="Phobius"/>
    </source>
</evidence>
<keyword evidence="2" id="KW-0812">Transmembrane</keyword>
<keyword evidence="2" id="KW-0472">Membrane</keyword>
<keyword evidence="2" id="KW-1133">Transmembrane helix</keyword>
<feature type="compositionally biased region" description="Basic residues" evidence="1">
    <location>
        <begin position="158"/>
        <end position="168"/>
    </location>
</feature>
<feature type="compositionally biased region" description="Basic and acidic residues" evidence="1">
    <location>
        <begin position="56"/>
        <end position="72"/>
    </location>
</feature>
<feature type="compositionally biased region" description="Basic and acidic residues" evidence="1">
    <location>
        <begin position="144"/>
        <end position="154"/>
    </location>
</feature>
<evidence type="ECO:0000313" key="4">
    <source>
        <dbReference type="WBParaSite" id="Gr19_v10_g2517.t2"/>
    </source>
</evidence>
<feature type="compositionally biased region" description="Low complexity" evidence="1">
    <location>
        <begin position="74"/>
        <end position="86"/>
    </location>
</feature>
<dbReference type="WBParaSite" id="Gr19_v10_g2517.t2">
    <property type="protein sequence ID" value="Gr19_v10_g2517.t2"/>
    <property type="gene ID" value="Gr19_v10_g2517"/>
</dbReference>
<organism evidence="3 4">
    <name type="scientific">Globodera rostochiensis</name>
    <name type="common">Golden nematode worm</name>
    <name type="synonym">Heterodera rostochiensis</name>
    <dbReference type="NCBI Taxonomy" id="31243"/>
    <lineage>
        <taxon>Eukaryota</taxon>
        <taxon>Metazoa</taxon>
        <taxon>Ecdysozoa</taxon>
        <taxon>Nematoda</taxon>
        <taxon>Chromadorea</taxon>
        <taxon>Rhabditida</taxon>
        <taxon>Tylenchina</taxon>
        <taxon>Tylenchomorpha</taxon>
        <taxon>Tylenchoidea</taxon>
        <taxon>Heteroderidae</taxon>
        <taxon>Heteroderinae</taxon>
        <taxon>Globodera</taxon>
    </lineage>
</organism>
<protein>
    <submittedName>
        <fullName evidence="4">Uncharacterized protein</fullName>
    </submittedName>
</protein>
<dbReference type="AlphaFoldDB" id="A0A914HL72"/>
<evidence type="ECO:0000256" key="1">
    <source>
        <dbReference type="SAM" id="MobiDB-lite"/>
    </source>
</evidence>
<accession>A0A914HL72</accession>
<feature type="region of interest" description="Disordered" evidence="1">
    <location>
        <begin position="226"/>
        <end position="281"/>
    </location>
</feature>
<name>A0A914HL72_GLORO</name>
<feature type="compositionally biased region" description="Basic residues" evidence="1">
    <location>
        <begin position="1"/>
        <end position="11"/>
    </location>
</feature>
<feature type="transmembrane region" description="Helical" evidence="2">
    <location>
        <begin position="203"/>
        <end position="222"/>
    </location>
</feature>
<evidence type="ECO:0000313" key="3">
    <source>
        <dbReference type="Proteomes" id="UP000887572"/>
    </source>
</evidence>
<sequence length="281" mass="30246">MGQRTVRHKCRAREARESVEKTTTDGPNPGTECESVDRNSVSAENEKILGQDTEEAQQRRDRQNHVNRRRTDGPSLHSLLCSSASSHPPPMVSQPPSHKAPGVGTETFFGWAQTGTIHPSSVNVCFLLLLGSLNGDLDALNGKRKNDNNNDKSNSKNNVRKQKIKAPRHPAGDLAPGTSFDGMRRGGRGEGIKAKMHLIVLRLLLHLLHSAVVCVVVVVAAGDGLEPLSSRSSGTGSGGRGDQHIQSSVEEGRPGAWGPSAPSREEEQQEDDLIVLLPPAH</sequence>
<reference evidence="4" key="1">
    <citation type="submission" date="2022-11" db="UniProtKB">
        <authorList>
            <consortium name="WormBaseParasite"/>
        </authorList>
    </citation>
    <scope>IDENTIFICATION</scope>
</reference>
<dbReference type="Proteomes" id="UP000887572">
    <property type="component" value="Unplaced"/>
</dbReference>
<proteinExistence type="predicted"/>
<feature type="region of interest" description="Disordered" evidence="1">
    <location>
        <begin position="1"/>
        <end position="101"/>
    </location>
</feature>
<feature type="region of interest" description="Disordered" evidence="1">
    <location>
        <begin position="141"/>
        <end position="186"/>
    </location>
</feature>
<feature type="compositionally biased region" description="Basic and acidic residues" evidence="1">
    <location>
        <begin position="12"/>
        <end position="23"/>
    </location>
</feature>